<dbReference type="SMART" id="SM00382">
    <property type="entry name" value="AAA"/>
    <property type="match status" value="1"/>
</dbReference>
<feature type="domain" description="ABC transporter" evidence="4">
    <location>
        <begin position="6"/>
        <end position="256"/>
    </location>
</feature>
<dbReference type="CDD" id="cd03257">
    <property type="entry name" value="ABC_NikE_OppD_transporters"/>
    <property type="match status" value="1"/>
</dbReference>
<protein>
    <submittedName>
        <fullName evidence="5">ABC transporter ATP-binding protein</fullName>
    </submittedName>
</protein>
<gene>
    <name evidence="5" type="ORF">ENM84_01955</name>
</gene>
<dbReference type="GO" id="GO:0005524">
    <property type="term" value="F:ATP binding"/>
    <property type="evidence" value="ECO:0007669"/>
    <property type="project" value="UniProtKB-KW"/>
</dbReference>
<dbReference type="Gene3D" id="3.40.50.300">
    <property type="entry name" value="P-loop containing nucleotide triphosphate hydrolases"/>
    <property type="match status" value="1"/>
</dbReference>
<organism evidence="5">
    <name type="scientific">Ignisphaera aggregans</name>
    <dbReference type="NCBI Taxonomy" id="334771"/>
    <lineage>
        <taxon>Archaea</taxon>
        <taxon>Thermoproteota</taxon>
        <taxon>Thermoprotei</taxon>
        <taxon>Desulfurococcales</taxon>
        <taxon>Desulfurococcaceae</taxon>
        <taxon>Ignisphaera</taxon>
    </lineage>
</organism>
<comment type="caution">
    <text evidence="5">The sequence shown here is derived from an EMBL/GenBank/DDBJ whole genome shotgun (WGS) entry which is preliminary data.</text>
</comment>
<dbReference type="InterPro" id="IPR003439">
    <property type="entry name" value="ABC_transporter-like_ATP-bd"/>
</dbReference>
<evidence type="ECO:0000256" key="1">
    <source>
        <dbReference type="ARBA" id="ARBA00022448"/>
    </source>
</evidence>
<dbReference type="Pfam" id="PF08352">
    <property type="entry name" value="oligo_HPY"/>
    <property type="match status" value="1"/>
</dbReference>
<dbReference type="PROSITE" id="PS50893">
    <property type="entry name" value="ABC_TRANSPORTER_2"/>
    <property type="match status" value="1"/>
</dbReference>
<dbReference type="PANTHER" id="PTHR43230:SF3">
    <property type="entry name" value="ABC-TYPE DIPEPTIDE_OLIGOPEPTIDE TRANSPORT SYSTEM, ATPASE COMPONENT"/>
    <property type="match status" value="1"/>
</dbReference>
<dbReference type="PANTHER" id="PTHR43230">
    <property type="entry name" value="ABC-TYPE DIPEPTIDE/OLIGOPEPTIDE TRANSPORT SYSTEM, ATPASE COMPONENT"/>
    <property type="match status" value="1"/>
</dbReference>
<name>A0A7C5XM24_9CREN</name>
<evidence type="ECO:0000313" key="5">
    <source>
        <dbReference type="EMBL" id="HHP81409.1"/>
    </source>
</evidence>
<evidence type="ECO:0000256" key="2">
    <source>
        <dbReference type="ARBA" id="ARBA00022741"/>
    </source>
</evidence>
<dbReference type="GO" id="GO:0016887">
    <property type="term" value="F:ATP hydrolysis activity"/>
    <property type="evidence" value="ECO:0007669"/>
    <property type="project" value="InterPro"/>
</dbReference>
<keyword evidence="2" id="KW-0547">Nucleotide-binding</keyword>
<sequence>MVNEILEIRNLTKIYRIGLIRQREIVAVNNVSFNVKKGEIISLVGESGSGKTTTARIILRLLKPTSGNVIFNGKDIWRDIRSIEELRWYWRNVNGIFQDPYSSFNPTHTIRYIMLRTFNLFNEQIDYSTKMDNIKEALKMVGLIPEEVIDRRPFELSGGMRQRVLIARIFLIKPRIVIADEPTSMIDATLRFGLLKLFLKLRDELKTSLIFITHDLGLATYISDRILIMYKGEIVEEGSPEEILNKPTHQYTKKLLESIPKLYSTWFAKSIN</sequence>
<evidence type="ECO:0000256" key="3">
    <source>
        <dbReference type="ARBA" id="ARBA00022840"/>
    </source>
</evidence>
<dbReference type="PROSITE" id="PS00211">
    <property type="entry name" value="ABC_TRANSPORTER_1"/>
    <property type="match status" value="1"/>
</dbReference>
<reference evidence="5" key="1">
    <citation type="journal article" date="2020" name="mSystems">
        <title>Genome- and Community-Level Interaction Insights into Carbon Utilization and Element Cycling Functions of Hydrothermarchaeota in Hydrothermal Sediment.</title>
        <authorList>
            <person name="Zhou Z."/>
            <person name="Liu Y."/>
            <person name="Xu W."/>
            <person name="Pan J."/>
            <person name="Luo Z.H."/>
            <person name="Li M."/>
        </authorList>
    </citation>
    <scope>NUCLEOTIDE SEQUENCE [LARGE SCALE GENOMIC DNA]</scope>
    <source>
        <strain evidence="5">SpSt-1121</strain>
    </source>
</reference>
<dbReference type="GO" id="GO:0015833">
    <property type="term" value="P:peptide transport"/>
    <property type="evidence" value="ECO:0007669"/>
    <property type="project" value="InterPro"/>
</dbReference>
<dbReference type="InterPro" id="IPR027417">
    <property type="entry name" value="P-loop_NTPase"/>
</dbReference>
<keyword evidence="1" id="KW-0813">Transport</keyword>
<evidence type="ECO:0000259" key="4">
    <source>
        <dbReference type="PROSITE" id="PS50893"/>
    </source>
</evidence>
<dbReference type="Pfam" id="PF00005">
    <property type="entry name" value="ABC_tran"/>
    <property type="match status" value="1"/>
</dbReference>
<proteinExistence type="predicted"/>
<dbReference type="InterPro" id="IPR013563">
    <property type="entry name" value="Oligopep_ABC_C"/>
</dbReference>
<dbReference type="AlphaFoldDB" id="A0A7C5XM24"/>
<dbReference type="SUPFAM" id="SSF52540">
    <property type="entry name" value="P-loop containing nucleoside triphosphate hydrolases"/>
    <property type="match status" value="1"/>
</dbReference>
<dbReference type="InterPro" id="IPR017871">
    <property type="entry name" value="ABC_transporter-like_CS"/>
</dbReference>
<accession>A0A7C5XM24</accession>
<keyword evidence="3 5" id="KW-0067">ATP-binding</keyword>
<dbReference type="EMBL" id="DRZI01000073">
    <property type="protein sequence ID" value="HHP81409.1"/>
    <property type="molecule type" value="Genomic_DNA"/>
</dbReference>
<dbReference type="InterPro" id="IPR003593">
    <property type="entry name" value="AAA+_ATPase"/>
</dbReference>